<keyword evidence="3 5" id="KW-1133">Transmembrane helix</keyword>
<evidence type="ECO:0000313" key="8">
    <source>
        <dbReference type="EMBL" id="OAF71703.1"/>
    </source>
</evidence>
<comment type="subcellular location">
    <subcellularLocation>
        <location evidence="1">Membrane</location>
        <topology evidence="1">Multi-pass membrane protein</topology>
    </subcellularLocation>
</comment>
<keyword evidence="9" id="KW-1185">Reference proteome</keyword>
<name>A0A177BDC4_9BILA</name>
<evidence type="ECO:0008006" key="10">
    <source>
        <dbReference type="Google" id="ProtNLM"/>
    </source>
</evidence>
<sequence length="239" mass="27808">MVNNSFNTYSLIKDEKNQIMKSNVWLKMNPEDFGGIKTIRLSPHLVWKLEIVLFNNADGIYEVSYKPNVVIYHNGDVLWIPPAIYKSSCIIEVEYFPFDEQECEMNFGRKTLFYTINLIIPCILISFLSVAVFYLPAEAGEKVTMFKRIVNKDHPTNGIPKKIVKAANSVKYIANHLKNEDSHFENLNEWRYTAMVIDRLQFYIFLIVTIDGTISIVINAPHIFEFVNQDKIKKELMEN</sequence>
<evidence type="ECO:0000259" key="6">
    <source>
        <dbReference type="Pfam" id="PF02931"/>
    </source>
</evidence>
<dbReference type="InterPro" id="IPR006201">
    <property type="entry name" value="Neur_channel"/>
</dbReference>
<dbReference type="Gene3D" id="2.70.170.10">
    <property type="entry name" value="Neurotransmitter-gated ion-channel ligand-binding domain"/>
    <property type="match status" value="1"/>
</dbReference>
<dbReference type="InterPro" id="IPR036719">
    <property type="entry name" value="Neuro-gated_channel_TM_sf"/>
</dbReference>
<evidence type="ECO:0000256" key="1">
    <source>
        <dbReference type="ARBA" id="ARBA00004141"/>
    </source>
</evidence>
<dbReference type="SUPFAM" id="SSF63712">
    <property type="entry name" value="Nicotinic receptor ligand binding domain-like"/>
    <property type="match status" value="1"/>
</dbReference>
<comment type="caution">
    <text evidence="8">The sequence shown here is derived from an EMBL/GenBank/DDBJ whole genome shotgun (WGS) entry which is preliminary data.</text>
</comment>
<dbReference type="Pfam" id="PF02932">
    <property type="entry name" value="Neur_chan_memb"/>
    <property type="match status" value="2"/>
</dbReference>
<feature type="domain" description="Neurotransmitter-gated ion-channel ligand-binding" evidence="6">
    <location>
        <begin position="5"/>
        <end position="109"/>
    </location>
</feature>
<dbReference type="OrthoDB" id="5975154at2759"/>
<feature type="transmembrane region" description="Helical" evidence="5">
    <location>
        <begin position="200"/>
        <end position="224"/>
    </location>
</feature>
<dbReference type="EMBL" id="LWCA01000030">
    <property type="protein sequence ID" value="OAF71703.1"/>
    <property type="molecule type" value="Genomic_DNA"/>
</dbReference>
<dbReference type="GO" id="GO:0016020">
    <property type="term" value="C:membrane"/>
    <property type="evidence" value="ECO:0007669"/>
    <property type="project" value="UniProtKB-SubCell"/>
</dbReference>
<dbReference type="AlphaFoldDB" id="A0A177BDC4"/>
<evidence type="ECO:0000256" key="3">
    <source>
        <dbReference type="ARBA" id="ARBA00022989"/>
    </source>
</evidence>
<evidence type="ECO:0000259" key="7">
    <source>
        <dbReference type="Pfam" id="PF02932"/>
    </source>
</evidence>
<dbReference type="InterPro" id="IPR018000">
    <property type="entry name" value="Neurotransmitter_ion_chnl_CS"/>
</dbReference>
<dbReference type="InterPro" id="IPR006202">
    <property type="entry name" value="Neur_chan_lig-bd"/>
</dbReference>
<organism evidence="8 9">
    <name type="scientific">Intoshia linei</name>
    <dbReference type="NCBI Taxonomy" id="1819745"/>
    <lineage>
        <taxon>Eukaryota</taxon>
        <taxon>Metazoa</taxon>
        <taxon>Spiralia</taxon>
        <taxon>Lophotrochozoa</taxon>
        <taxon>Mesozoa</taxon>
        <taxon>Orthonectida</taxon>
        <taxon>Rhopaluridae</taxon>
        <taxon>Intoshia</taxon>
    </lineage>
</organism>
<protein>
    <recommendedName>
        <fullName evidence="10">Neurotransmitter-gated ion-channel ligand-binding domain-containing protein</fullName>
    </recommendedName>
</protein>
<gene>
    <name evidence="8" type="ORF">A3Q56_00539</name>
</gene>
<reference evidence="8 9" key="1">
    <citation type="submission" date="2016-04" db="EMBL/GenBank/DDBJ databases">
        <title>The genome of Intoshia linei affirms orthonectids as highly simplified spiralians.</title>
        <authorList>
            <person name="Mikhailov K.V."/>
            <person name="Slusarev G.S."/>
            <person name="Nikitin M.A."/>
            <person name="Logacheva M.D."/>
            <person name="Penin A."/>
            <person name="Aleoshin V."/>
            <person name="Panchin Y.V."/>
        </authorList>
    </citation>
    <scope>NUCLEOTIDE SEQUENCE [LARGE SCALE GENOMIC DNA]</scope>
    <source>
        <strain evidence="8">Intl2013</strain>
        <tissue evidence="8">Whole animal</tissue>
    </source>
</reference>
<accession>A0A177BDC4</accession>
<dbReference type="InterPro" id="IPR006029">
    <property type="entry name" value="Neurotrans-gated_channel_TM"/>
</dbReference>
<dbReference type="Gene3D" id="1.20.58.390">
    <property type="entry name" value="Neurotransmitter-gated ion-channel transmembrane domain"/>
    <property type="match status" value="2"/>
</dbReference>
<dbReference type="PANTHER" id="PTHR18945">
    <property type="entry name" value="NEUROTRANSMITTER GATED ION CHANNEL"/>
    <property type="match status" value="1"/>
</dbReference>
<keyword evidence="4 5" id="KW-0472">Membrane</keyword>
<proteinExistence type="predicted"/>
<feature type="transmembrane region" description="Helical" evidence="5">
    <location>
        <begin position="112"/>
        <end position="135"/>
    </location>
</feature>
<dbReference type="Proteomes" id="UP000078046">
    <property type="component" value="Unassembled WGS sequence"/>
</dbReference>
<keyword evidence="2 5" id="KW-0812">Transmembrane</keyword>
<dbReference type="InterPro" id="IPR038050">
    <property type="entry name" value="Neuro_actylchol_rec"/>
</dbReference>
<evidence type="ECO:0000256" key="5">
    <source>
        <dbReference type="SAM" id="Phobius"/>
    </source>
</evidence>
<dbReference type="GO" id="GO:0004888">
    <property type="term" value="F:transmembrane signaling receptor activity"/>
    <property type="evidence" value="ECO:0007669"/>
    <property type="project" value="InterPro"/>
</dbReference>
<dbReference type="InterPro" id="IPR036734">
    <property type="entry name" value="Neur_chan_lig-bd_sf"/>
</dbReference>
<evidence type="ECO:0000256" key="2">
    <source>
        <dbReference type="ARBA" id="ARBA00022692"/>
    </source>
</evidence>
<dbReference type="SUPFAM" id="SSF90112">
    <property type="entry name" value="Neurotransmitter-gated ion-channel transmembrane pore"/>
    <property type="match status" value="1"/>
</dbReference>
<evidence type="ECO:0000256" key="4">
    <source>
        <dbReference type="ARBA" id="ARBA00023136"/>
    </source>
</evidence>
<dbReference type="GO" id="GO:0005230">
    <property type="term" value="F:extracellular ligand-gated monoatomic ion channel activity"/>
    <property type="evidence" value="ECO:0007669"/>
    <property type="project" value="InterPro"/>
</dbReference>
<evidence type="ECO:0000313" key="9">
    <source>
        <dbReference type="Proteomes" id="UP000078046"/>
    </source>
</evidence>
<dbReference type="Pfam" id="PF02931">
    <property type="entry name" value="Neur_chan_LBD"/>
    <property type="match status" value="1"/>
</dbReference>
<feature type="domain" description="Neurotransmitter-gated ion-channel transmembrane" evidence="7">
    <location>
        <begin position="157"/>
        <end position="216"/>
    </location>
</feature>
<feature type="domain" description="Neurotransmitter-gated ion-channel transmembrane" evidence="7">
    <location>
        <begin position="118"/>
        <end position="145"/>
    </location>
</feature>
<dbReference type="PROSITE" id="PS00236">
    <property type="entry name" value="NEUROTR_ION_CHANNEL"/>
    <property type="match status" value="1"/>
</dbReference>